<dbReference type="PROSITE" id="PS52019">
    <property type="entry name" value="PKS_MFAS_DH"/>
    <property type="match status" value="1"/>
</dbReference>
<dbReference type="InterPro" id="IPR049551">
    <property type="entry name" value="PKS_DH_C"/>
</dbReference>
<feature type="region of interest" description="C-terminal hotdog fold" evidence="6">
    <location>
        <begin position="1072"/>
        <end position="1215"/>
    </location>
</feature>
<dbReference type="SMART" id="SM00825">
    <property type="entry name" value="PKS_KS"/>
    <property type="match status" value="1"/>
</dbReference>
<dbReference type="InterPro" id="IPR013154">
    <property type="entry name" value="ADH-like_N"/>
</dbReference>
<dbReference type="Pfam" id="PF13602">
    <property type="entry name" value="ADH_zinc_N_2"/>
    <property type="match status" value="1"/>
</dbReference>
<proteinExistence type="predicted"/>
<dbReference type="InterPro" id="IPR016035">
    <property type="entry name" value="Acyl_Trfase/lysoPLipase"/>
</dbReference>
<dbReference type="InterPro" id="IPR014031">
    <property type="entry name" value="Ketoacyl_synth_C"/>
</dbReference>
<evidence type="ECO:0000259" key="8">
    <source>
        <dbReference type="PROSITE" id="PS52019"/>
    </source>
</evidence>
<dbReference type="PROSITE" id="PS00606">
    <property type="entry name" value="KS3_1"/>
    <property type="match status" value="1"/>
</dbReference>
<dbReference type="Pfam" id="PF14765">
    <property type="entry name" value="PS-DH"/>
    <property type="match status" value="1"/>
</dbReference>
<feature type="domain" description="Ketosynthase family 3 (KS3)" evidence="7">
    <location>
        <begin position="47"/>
        <end position="466"/>
    </location>
</feature>
<dbReference type="SUPFAM" id="SSF50129">
    <property type="entry name" value="GroES-like"/>
    <property type="match status" value="1"/>
</dbReference>
<dbReference type="Gene3D" id="3.90.180.10">
    <property type="entry name" value="Medium-chain alcohol dehydrogenases, catalytic domain"/>
    <property type="match status" value="1"/>
</dbReference>
<dbReference type="Pfam" id="PF16197">
    <property type="entry name" value="KAsynt_C_assoc"/>
    <property type="match status" value="1"/>
</dbReference>
<dbReference type="SUPFAM" id="SSF53901">
    <property type="entry name" value="Thiolase-like"/>
    <property type="match status" value="1"/>
</dbReference>
<dbReference type="SMART" id="SM00827">
    <property type="entry name" value="PKS_AT"/>
    <property type="match status" value="1"/>
</dbReference>
<dbReference type="Pfam" id="PF08659">
    <property type="entry name" value="KR"/>
    <property type="match status" value="1"/>
</dbReference>
<keyword evidence="10" id="KW-1185">Reference proteome</keyword>
<dbReference type="Pfam" id="PF08240">
    <property type="entry name" value="ADH_N"/>
    <property type="match status" value="1"/>
</dbReference>
<dbReference type="InterPro" id="IPR014030">
    <property type="entry name" value="Ketoacyl_synth_N"/>
</dbReference>
<dbReference type="PANTHER" id="PTHR43775:SF49">
    <property type="entry name" value="SYNTHASE, PUTATIVE (JCVI)-RELATED"/>
    <property type="match status" value="1"/>
</dbReference>
<dbReference type="GeneID" id="37166023"/>
<dbReference type="Pfam" id="PF00698">
    <property type="entry name" value="Acyl_transf_1"/>
    <property type="match status" value="1"/>
</dbReference>
<dbReference type="GO" id="GO:0006633">
    <property type="term" value="P:fatty acid biosynthetic process"/>
    <property type="evidence" value="ECO:0007669"/>
    <property type="project" value="InterPro"/>
</dbReference>
<dbReference type="SUPFAM" id="SSF53335">
    <property type="entry name" value="S-adenosyl-L-methionine-dependent methyltransferases"/>
    <property type="match status" value="1"/>
</dbReference>
<dbReference type="GO" id="GO:0004315">
    <property type="term" value="F:3-oxoacyl-[acyl-carrier-protein] synthase activity"/>
    <property type="evidence" value="ECO:0007669"/>
    <property type="project" value="InterPro"/>
</dbReference>
<keyword evidence="4" id="KW-0808">Transferase</keyword>
<dbReference type="Proteomes" id="UP000249526">
    <property type="component" value="Unassembled WGS sequence"/>
</dbReference>
<feature type="region of interest" description="N-terminal hotdog fold" evidence="6">
    <location>
        <begin position="933"/>
        <end position="1061"/>
    </location>
</feature>
<dbReference type="RefSeq" id="XP_025520606.1">
    <property type="nucleotide sequence ID" value="XM_025662621.1"/>
</dbReference>
<keyword evidence="5" id="KW-0511">Multifunctional enzyme</keyword>
<dbReference type="InterPro" id="IPR032821">
    <property type="entry name" value="PKS_assoc"/>
</dbReference>
<dbReference type="SUPFAM" id="SSF51735">
    <property type="entry name" value="NAD(P)-binding Rossmann-fold domains"/>
    <property type="match status" value="2"/>
</dbReference>
<dbReference type="InterPro" id="IPR001227">
    <property type="entry name" value="Ac_transferase_dom_sf"/>
</dbReference>
<organism evidence="9 10">
    <name type="scientific">Aspergillus piperis CBS 112811</name>
    <dbReference type="NCBI Taxonomy" id="1448313"/>
    <lineage>
        <taxon>Eukaryota</taxon>
        <taxon>Fungi</taxon>
        <taxon>Dikarya</taxon>
        <taxon>Ascomycota</taxon>
        <taxon>Pezizomycotina</taxon>
        <taxon>Eurotiomycetes</taxon>
        <taxon>Eurotiomycetidae</taxon>
        <taxon>Eurotiales</taxon>
        <taxon>Aspergillaceae</taxon>
        <taxon>Aspergillus</taxon>
        <taxon>Aspergillus subgen. Circumdati</taxon>
    </lineage>
</organism>
<dbReference type="Gene3D" id="3.40.366.10">
    <property type="entry name" value="Malonyl-Coenzyme A Acyl Carrier Protein, domain 2"/>
    <property type="match status" value="1"/>
</dbReference>
<dbReference type="Pfam" id="PF00109">
    <property type="entry name" value="ketoacyl-synt"/>
    <property type="match status" value="1"/>
</dbReference>
<evidence type="ECO:0000256" key="1">
    <source>
        <dbReference type="ARBA" id="ARBA00022450"/>
    </source>
</evidence>
<dbReference type="InterPro" id="IPR018201">
    <property type="entry name" value="Ketoacyl_synth_AS"/>
</dbReference>
<dbReference type="SMART" id="SM00826">
    <property type="entry name" value="PKS_DH"/>
    <property type="match status" value="1"/>
</dbReference>
<dbReference type="InterPro" id="IPR013968">
    <property type="entry name" value="PKS_KR"/>
</dbReference>
<evidence type="ECO:0000259" key="7">
    <source>
        <dbReference type="PROSITE" id="PS52004"/>
    </source>
</evidence>
<dbReference type="Pfam" id="PF23114">
    <property type="entry name" value="NAD-bd_HRPKS_sdrA"/>
    <property type="match status" value="1"/>
</dbReference>
<evidence type="ECO:0000313" key="10">
    <source>
        <dbReference type="Proteomes" id="UP000249526"/>
    </source>
</evidence>
<dbReference type="InterPro" id="IPR056501">
    <property type="entry name" value="NAD-bd_HRPKS_sdrA"/>
</dbReference>
<dbReference type="Gene3D" id="3.40.50.150">
    <property type="entry name" value="Vaccinia Virus protein VP39"/>
    <property type="match status" value="1"/>
</dbReference>
<evidence type="ECO:0000256" key="6">
    <source>
        <dbReference type="PROSITE-ProRule" id="PRU01363"/>
    </source>
</evidence>
<dbReference type="CDD" id="cd05195">
    <property type="entry name" value="enoyl_red"/>
    <property type="match status" value="1"/>
</dbReference>
<dbReference type="InterPro" id="IPR011032">
    <property type="entry name" value="GroES-like_sf"/>
</dbReference>
<evidence type="ECO:0000313" key="9">
    <source>
        <dbReference type="EMBL" id="RAH62684.1"/>
    </source>
</evidence>
<protein>
    <recommendedName>
        <fullName evidence="11">Polyketide synthase</fullName>
    </recommendedName>
</protein>
<dbReference type="GO" id="GO:0016491">
    <property type="term" value="F:oxidoreductase activity"/>
    <property type="evidence" value="ECO:0007669"/>
    <property type="project" value="InterPro"/>
</dbReference>
<dbReference type="CDD" id="cd00833">
    <property type="entry name" value="PKS"/>
    <property type="match status" value="1"/>
</dbReference>
<keyword evidence="3" id="KW-0489">Methyltransferase</keyword>
<dbReference type="Gene3D" id="3.40.50.720">
    <property type="entry name" value="NAD(P)-binding Rossmann-like Domain"/>
    <property type="match status" value="2"/>
</dbReference>
<dbReference type="InterPro" id="IPR016036">
    <property type="entry name" value="Malonyl_transacylase_ACP-bd"/>
</dbReference>
<dbReference type="SMART" id="SM00822">
    <property type="entry name" value="PKS_KR"/>
    <property type="match status" value="1"/>
</dbReference>
<dbReference type="Gene3D" id="3.40.47.10">
    <property type="match status" value="1"/>
</dbReference>
<dbReference type="FunFam" id="3.40.50.720:FF:000209">
    <property type="entry name" value="Polyketide synthase Pks12"/>
    <property type="match status" value="1"/>
</dbReference>
<dbReference type="InterPro" id="IPR016039">
    <property type="entry name" value="Thiolase-like"/>
</dbReference>
<dbReference type="SMART" id="SM00829">
    <property type="entry name" value="PKS_ER"/>
    <property type="match status" value="1"/>
</dbReference>
<dbReference type="GO" id="GO:0032259">
    <property type="term" value="P:methylation"/>
    <property type="evidence" value="ECO:0007669"/>
    <property type="project" value="UniProtKB-KW"/>
</dbReference>
<dbReference type="PANTHER" id="PTHR43775">
    <property type="entry name" value="FATTY ACID SYNTHASE"/>
    <property type="match status" value="1"/>
</dbReference>
<dbReference type="Gene3D" id="3.10.129.110">
    <property type="entry name" value="Polyketide synthase dehydratase"/>
    <property type="match status" value="1"/>
</dbReference>
<feature type="active site" description="Proton donor; for dehydratase activity" evidence="6">
    <location>
        <position position="1128"/>
    </location>
</feature>
<feature type="domain" description="PKS/mFAS DH" evidence="8">
    <location>
        <begin position="933"/>
        <end position="1215"/>
    </location>
</feature>
<dbReference type="GO" id="GO:1901336">
    <property type="term" value="P:lactone biosynthetic process"/>
    <property type="evidence" value="ECO:0007669"/>
    <property type="project" value="UniProtKB-ARBA"/>
</dbReference>
<feature type="active site" description="Proton acceptor; for dehydratase activity" evidence="6">
    <location>
        <position position="965"/>
    </location>
</feature>
<dbReference type="InterPro" id="IPR036291">
    <property type="entry name" value="NAD(P)-bd_dom_sf"/>
</dbReference>
<dbReference type="InterPro" id="IPR020807">
    <property type="entry name" value="PKS_DH"/>
</dbReference>
<dbReference type="InterPro" id="IPR050091">
    <property type="entry name" value="PKS_NRPS_Biosynth_Enz"/>
</dbReference>
<dbReference type="InterPro" id="IPR020843">
    <property type="entry name" value="ER"/>
</dbReference>
<reference evidence="9 10" key="1">
    <citation type="submission" date="2018-02" db="EMBL/GenBank/DDBJ databases">
        <title>The genomes of Aspergillus section Nigri reveals drivers in fungal speciation.</title>
        <authorList>
            <consortium name="DOE Joint Genome Institute"/>
            <person name="Vesth T.C."/>
            <person name="Nybo J."/>
            <person name="Theobald S."/>
            <person name="Brandl J."/>
            <person name="Frisvad J.C."/>
            <person name="Nielsen K.F."/>
            <person name="Lyhne E.K."/>
            <person name="Kogle M.E."/>
            <person name="Kuo A."/>
            <person name="Riley R."/>
            <person name="Clum A."/>
            <person name="Nolan M."/>
            <person name="Lipzen A."/>
            <person name="Salamov A."/>
            <person name="Henrissat B."/>
            <person name="Wiebenga A."/>
            <person name="De vries R.P."/>
            <person name="Grigoriev I.V."/>
            <person name="Mortensen U.H."/>
            <person name="Andersen M.R."/>
            <person name="Baker S.E."/>
        </authorList>
    </citation>
    <scope>NUCLEOTIDE SEQUENCE [LARGE SCALE GENOMIC DNA]</scope>
    <source>
        <strain evidence="9 10">CBS 112811</strain>
    </source>
</reference>
<evidence type="ECO:0008006" key="11">
    <source>
        <dbReference type="Google" id="ProtNLM"/>
    </source>
</evidence>
<evidence type="ECO:0000256" key="3">
    <source>
        <dbReference type="ARBA" id="ARBA00022603"/>
    </source>
</evidence>
<dbReference type="PROSITE" id="PS52004">
    <property type="entry name" value="KS3_2"/>
    <property type="match status" value="1"/>
</dbReference>
<keyword evidence="2" id="KW-0597">Phosphoprotein</keyword>
<gene>
    <name evidence="9" type="ORF">BO85DRAFT_473387</name>
</gene>
<dbReference type="InterPro" id="IPR049900">
    <property type="entry name" value="PKS_mFAS_DH"/>
</dbReference>
<dbReference type="InterPro" id="IPR042104">
    <property type="entry name" value="PKS_dehydratase_sf"/>
</dbReference>
<evidence type="ECO:0000256" key="4">
    <source>
        <dbReference type="ARBA" id="ARBA00022679"/>
    </source>
</evidence>
<dbReference type="Pfam" id="PF21089">
    <property type="entry name" value="PKS_DH_N"/>
    <property type="match status" value="1"/>
</dbReference>
<dbReference type="SUPFAM" id="SSF55048">
    <property type="entry name" value="Probable ACP-binding domain of malonyl-CoA ACP transacylase"/>
    <property type="match status" value="1"/>
</dbReference>
<dbReference type="GO" id="GO:0004312">
    <property type="term" value="F:fatty acid synthase activity"/>
    <property type="evidence" value="ECO:0007669"/>
    <property type="project" value="TreeGrafter"/>
</dbReference>
<accession>A0A8G1RDF8</accession>
<dbReference type="InterPro" id="IPR020841">
    <property type="entry name" value="PKS_Beta-ketoAc_synthase_dom"/>
</dbReference>
<dbReference type="EMBL" id="KZ825054">
    <property type="protein sequence ID" value="RAH62684.1"/>
    <property type="molecule type" value="Genomic_DNA"/>
</dbReference>
<dbReference type="InterPro" id="IPR014043">
    <property type="entry name" value="Acyl_transferase_dom"/>
</dbReference>
<dbReference type="InterPro" id="IPR029063">
    <property type="entry name" value="SAM-dependent_MTases_sf"/>
</dbReference>
<dbReference type="GO" id="GO:0008168">
    <property type="term" value="F:methyltransferase activity"/>
    <property type="evidence" value="ECO:0007669"/>
    <property type="project" value="UniProtKB-KW"/>
</dbReference>
<dbReference type="InterPro" id="IPR057326">
    <property type="entry name" value="KR_dom"/>
</dbReference>
<sequence length="2489" mass="273214">MQGTTLHQVVMEVAYQFATFQTKKCVNDNPNIGNNEEPTNGFAALSSQPIAVVGMGMRLPGGVRTAEQFWDALIEKRDCSSEVPKSRYNVDGFYSADKPGAVRTRRGYFLEDECIGNADLNFFPAIPGFEMDELDPQQTLLMEVIWECMENAGQTGWNGKDIGCYVGVFGEDWHEIAAKETLSIPRVHAFANGAYTLSNRVSYQFDLKGPSATIMTACSSSLTALHEACQALNDGSCSSAIVAGTNMILTPSMTINMSDNAVLSPDGYCKAFDARANGYGRGEAVNAIYIKPLSRAIADGDSIRAVIRATSANYDGQSTKIFAPDIESQERLIQKAYQKAEIGDPSETCFVECHGTGTKIGDVIETTAVARVFGSRGMYIGSVKTNFGHGEGASGLTGVIKAILSLERRIIPPSMHFAQPNPKIPFQKGRLEVPTEPIPWPSDRKERVSVNGFGIGGANAHAILDSWPSPRNEATESVSGHPHRSRLLVVSAASERALQARCEAVTSYILEKPSLISDVAHTLGVCRVHLPYRTFMVTSGNEATDEPRLTRNASTSPMSDIVFAFSGQGSQWCGMGRELMDAFPSFKLDCLTMDQILQELPEPPKWSIVDELQTLEDPQKMEEPVFSQTLSAAVQIALVNLLESWSIQPAAVIGHSSGEVGAAYAAKAIPLRTAIIVAYYRGLCAMSCPLSGGMAVVGLGVTAVKKYLKDGLVVACENGPETVNISGNRECLAAVVDQVKAENPDIFTRKLPIRVAYHSPDMKQAAAVFRDLIEPYILFNDNMIPFYSTLTGSVVNDPTQLSAGYWAANLESPVLFARAVESLLASNNNISKTFVEVGPNCSLSAPLRQILAQHTLQANKYIPTLLTDQGQARCLLQVAGELFSTGYDIDLEAINGKGQFVSCLSPYPWDRQSLNWKESRLSKSWRFRQHSRHELLGSRTLESSDIEPSWRNLLSLVDVPWLGDHCIMGEIQFPCAGYIAMINEAVRQISSMQECTIRNLCIQAPLLLHQWERIEIVTSAKPVKISDRVASASYEFCIVSYNGIEWIKHAVCQAEPGTAQLDLDLDSDHECARSMTSKKLYQELRKLDLEYGPAFRGLESIRADPLSYRATAVLRTEDTHAVHPTTIDKGLQLLSVAASKGKSMQDSRLHVPVFVDTIQIGRNRPLVKVTASMESPAVSQPKTKVTLIDNTGQGNAGILSMKGVLFVPLESSIKAGSTNIPLATYGEWRPDMDLITAQDQLSGLKSLTDSQVRTIIAASTINMIQVHRLLQHTVTFSEKSKDYRGWIQAQVENILTGKLTTVEEAKTWATLEDGDLLKEVGALNETLESEGLKHVSDLLKGISNSTLDVIRGFCDTESVSSLRSLAECSKLSPTSDLSAWLSLVSHSKPTLRVLEIEARETSFTSSVLSQLKSIGERLYSSYTITSTSIIDDQFKSHLDGNTHLNFEQLDITRDPLLQGFQEGAFDLVIVSRMCLEKSGLEDSLQHIKRLLTNNGSLLLHIPSPDFPIMENTFRLLSFAGCDKFNAQLGDCQPLEAWHNSLLRAGFTGVDTYSYDASFPYPLHYNIISRISDWNTVKKTRSIYLLCTTKRHYHPWICNVEAVLEQAGYHTERCILGEALPPNQCVISFLDLDKPFFNDIDIQSWGWFQSLIKCCPRILWITPSVELGCHDPEFGIVLGASRTVRQEEALHFGTLQIDQFNKTAIRPTLRVCEKFFEATDGQDTTDIDYEFALQNGTVYVPRFHWESLSDCLLREPDPTVPIKLDVSTYGSMNSLGWVEHELGLPGPHEVMVDVSYVGLNFRDIMIQLGFMASKDEFGVEASGIVRQCGSDVEQVKPGDKVMLLQPGLFCSRVCVPVSSCVRLQACHSLEDAASLAVAYGTALYCLTDIARLEKGQSVLVHAACGSVGLAAINLCQMLGAEIYASVGSEEKALHLVNTFHIPRHRIFNSRDSSFLPGILRETGGRGVDVVLNSLAGELLHASWSCVAEFGKMIEIGKRDILEHGKLPMDAFGGNRAFFGVDLIRLGQKPGAFASLTSRVMDLLAEGKISPIRPSKVFEACNVKEAFRYMQSGLHIGKILIKMPQNTNGLNVARSRRQSALSPDLAYILVGGLGGIGQTLATWMVEKGARHLVFLSRSAGTSARDQAFAHELEIQGCTVVLVKADVSVLEDVKAAIRSCPRPIGGILQLSMVLRDHFIQNLTHKDWQDVLACKVAGTWNLHHALQGRDAHLRFFVLCGSISGVLGVPGQINYSSANAFMSSFTQYRLQLGLPALVVNLGAVGDVGYIATQDPNLRERMSSGSVRLLQEQEVLDAFELAILKCQSRAPLRTADGTIRAPNNIIVGMSSTKSLTDLSVRPLWGQDARFCIYRNLDEDVNRGPAQSSSSNAAAMREFSALIERQPEILDTDGMANRILEYLIKGIQEYSKFAHDLSYDQVVELPIDSLMTIELRNWSRRNIGAVLSLTAISKAGTIGGLGEVILASLRSKYRKT</sequence>
<dbReference type="Pfam" id="PF02801">
    <property type="entry name" value="Ketoacyl-synt_C"/>
    <property type="match status" value="1"/>
</dbReference>
<evidence type="ECO:0000256" key="5">
    <source>
        <dbReference type="ARBA" id="ARBA00023268"/>
    </source>
</evidence>
<name>A0A8G1RDF8_9EURO</name>
<dbReference type="InterPro" id="IPR049552">
    <property type="entry name" value="PKS_DH_N"/>
</dbReference>
<dbReference type="GO" id="GO:0044550">
    <property type="term" value="P:secondary metabolite biosynthetic process"/>
    <property type="evidence" value="ECO:0007669"/>
    <property type="project" value="UniProtKB-ARBA"/>
</dbReference>
<dbReference type="SUPFAM" id="SSF52151">
    <property type="entry name" value="FabD/lysophospholipase-like"/>
    <property type="match status" value="1"/>
</dbReference>
<keyword evidence="1" id="KW-0596">Phosphopantetheine</keyword>
<evidence type="ECO:0000256" key="2">
    <source>
        <dbReference type="ARBA" id="ARBA00022553"/>
    </source>
</evidence>